<feature type="non-terminal residue" evidence="3">
    <location>
        <position position="237"/>
    </location>
</feature>
<dbReference type="GO" id="GO:0008013">
    <property type="term" value="F:beta-catenin binding"/>
    <property type="evidence" value="ECO:0007669"/>
    <property type="project" value="TreeGrafter"/>
</dbReference>
<sequence>MVNLFAETCSNKLCALERKVNVAVLKLCLNIFSRYTDDLEYIHKFCCDTRNKNKPKELDNLVMEFDLHVDRMMQVGLFAISCSSNVTTCTRIRSCLASLEALESELVPAFNAVLLDNCKQHLNLAVILKNHWLSEAAILKRLIFEIIDPSAFCQVVYEENKNLVHTLSSDIKAERNKVDKRVVHNIVRNSVVLEDFLKEALTYKENNVNQLKENLSFFHKVIHEVTAASDVFLPQEK</sequence>
<dbReference type="Gene3D" id="1.20.120.810">
    <property type="entry name" value="Vinculin, Vh2 four-helix bundle"/>
    <property type="match status" value="1"/>
</dbReference>
<gene>
    <name evidence="3" type="ORF">CALMAC_LOCUS2403</name>
</gene>
<dbReference type="PANTHER" id="PTHR18914">
    <property type="entry name" value="ALPHA CATENIN"/>
    <property type="match status" value="1"/>
</dbReference>
<protein>
    <submittedName>
        <fullName evidence="3">Uncharacterized protein</fullName>
    </submittedName>
</protein>
<comment type="subcellular location">
    <subcellularLocation>
        <location evidence="1">Cytoplasm</location>
    </subcellularLocation>
</comment>
<evidence type="ECO:0000313" key="3">
    <source>
        <dbReference type="EMBL" id="VEN37018.1"/>
    </source>
</evidence>
<dbReference type="GO" id="GO:0007349">
    <property type="term" value="P:cellularization"/>
    <property type="evidence" value="ECO:0007669"/>
    <property type="project" value="InterPro"/>
</dbReference>
<name>A0A653BN29_CALMS</name>
<dbReference type="GO" id="GO:0098609">
    <property type="term" value="P:cell-cell adhesion"/>
    <property type="evidence" value="ECO:0007669"/>
    <property type="project" value="TreeGrafter"/>
</dbReference>
<keyword evidence="2" id="KW-0963">Cytoplasm</keyword>
<accession>A0A653BN29</accession>
<organism evidence="3 4">
    <name type="scientific">Callosobruchus maculatus</name>
    <name type="common">Southern cowpea weevil</name>
    <name type="synonym">Pulse bruchid</name>
    <dbReference type="NCBI Taxonomy" id="64391"/>
    <lineage>
        <taxon>Eukaryota</taxon>
        <taxon>Metazoa</taxon>
        <taxon>Ecdysozoa</taxon>
        <taxon>Arthropoda</taxon>
        <taxon>Hexapoda</taxon>
        <taxon>Insecta</taxon>
        <taxon>Pterygota</taxon>
        <taxon>Neoptera</taxon>
        <taxon>Endopterygota</taxon>
        <taxon>Coleoptera</taxon>
        <taxon>Polyphaga</taxon>
        <taxon>Cucujiformia</taxon>
        <taxon>Chrysomeloidea</taxon>
        <taxon>Chrysomelidae</taxon>
        <taxon>Bruchinae</taxon>
        <taxon>Bruchini</taxon>
        <taxon>Callosobruchus</taxon>
    </lineage>
</organism>
<dbReference type="GO" id="GO:0005912">
    <property type="term" value="C:adherens junction"/>
    <property type="evidence" value="ECO:0007669"/>
    <property type="project" value="TreeGrafter"/>
</dbReference>
<dbReference type="GO" id="GO:0051015">
    <property type="term" value="F:actin filament binding"/>
    <property type="evidence" value="ECO:0007669"/>
    <property type="project" value="TreeGrafter"/>
</dbReference>
<dbReference type="GO" id="GO:0016477">
    <property type="term" value="P:cell migration"/>
    <property type="evidence" value="ECO:0007669"/>
    <property type="project" value="TreeGrafter"/>
</dbReference>
<evidence type="ECO:0000256" key="1">
    <source>
        <dbReference type="ARBA" id="ARBA00004496"/>
    </source>
</evidence>
<dbReference type="GO" id="GO:0016342">
    <property type="term" value="C:catenin complex"/>
    <property type="evidence" value="ECO:0007669"/>
    <property type="project" value="TreeGrafter"/>
</dbReference>
<evidence type="ECO:0000313" key="4">
    <source>
        <dbReference type="Proteomes" id="UP000410492"/>
    </source>
</evidence>
<keyword evidence="4" id="KW-1185">Reference proteome</keyword>
<dbReference type="PANTHER" id="PTHR18914:SF33">
    <property type="entry name" value="RE47911P-RELATED"/>
    <property type="match status" value="1"/>
</dbReference>
<evidence type="ECO:0000256" key="2">
    <source>
        <dbReference type="ARBA" id="ARBA00022490"/>
    </source>
</evidence>
<dbReference type="InterPro" id="IPR008837">
    <property type="entry name" value="Serendipity_A"/>
</dbReference>
<reference evidence="3 4" key="1">
    <citation type="submission" date="2019-01" db="EMBL/GenBank/DDBJ databases">
        <authorList>
            <person name="Sayadi A."/>
        </authorList>
    </citation>
    <scope>NUCLEOTIDE SEQUENCE [LARGE SCALE GENOMIC DNA]</scope>
</reference>
<dbReference type="Proteomes" id="UP000410492">
    <property type="component" value="Unassembled WGS sequence"/>
</dbReference>
<dbReference type="OrthoDB" id="6342160at2759"/>
<proteinExistence type="predicted"/>
<dbReference type="EMBL" id="CAACVG010002885">
    <property type="protein sequence ID" value="VEN37018.1"/>
    <property type="molecule type" value="Genomic_DNA"/>
</dbReference>
<dbReference type="Pfam" id="PF05482">
    <property type="entry name" value="Serendipity_A"/>
    <property type="match status" value="1"/>
</dbReference>
<dbReference type="AlphaFoldDB" id="A0A653BN29"/>
<dbReference type="GO" id="GO:0005737">
    <property type="term" value="C:cytoplasm"/>
    <property type="evidence" value="ECO:0007669"/>
    <property type="project" value="UniProtKB-SubCell"/>
</dbReference>